<dbReference type="InterPro" id="IPR005135">
    <property type="entry name" value="Endo/exonuclease/phosphatase"/>
</dbReference>
<dbReference type="STRING" id="48269.A0A183MMN7"/>
<sequence>MWDTRRAFQIAAEMRRYNLEELGISETHWTQAGQQRLTSGELLLYSGHEEENTPHTQGVALMLSKQAQNVLIGWESHGPRIIKASFKTKKEGISMNIIKCYAPTNDYNEDAKDQFYNRLQSIVEKCPTKDLTILMGDFNAKVGTDNTGYEDIMGRHGLGERNKNGEKFANLCALNKLVIGGTLFPHKRIHKTTWTSPDHSTQNQIDHICINKTFRRTKEDVRTKRGADIASDHHLLVAKTKSKLKKHWTMGWTISQKFNTAFLQDTYKLNKFKLALSIKFQAFHDLLNGEESTVESNWKGIKVAITSTSYEVLGHKKHHHKEWITVDTLDKIQERRNKKTEINTCRTRTEKSEAQAEYTVVNKQVKKSIRTDKFKYVEDLVKTAEKAARQRNMRHLYDITKKLSGNRRKPERPVKSKEG</sequence>
<dbReference type="PANTHER" id="PTHR23227:SF67">
    <property type="entry name" value="CRANIOFACIAL DEVELOPMENT PROTEIN 2-LIKE"/>
    <property type="match status" value="1"/>
</dbReference>
<proteinExistence type="predicted"/>
<dbReference type="Pfam" id="PF03372">
    <property type="entry name" value="Exo_endo_phos"/>
    <property type="match status" value="1"/>
</dbReference>
<dbReference type="InterPro" id="IPR036691">
    <property type="entry name" value="Endo/exonu/phosph_ase_sf"/>
</dbReference>
<dbReference type="EMBL" id="UZAI01017343">
    <property type="protein sequence ID" value="VDP23561.1"/>
    <property type="molecule type" value="Genomic_DNA"/>
</dbReference>
<dbReference type="SUPFAM" id="SSF56219">
    <property type="entry name" value="DNase I-like"/>
    <property type="match status" value="1"/>
</dbReference>
<organism evidence="1 2">
    <name type="scientific">Schistosoma margrebowiei</name>
    <dbReference type="NCBI Taxonomy" id="48269"/>
    <lineage>
        <taxon>Eukaryota</taxon>
        <taxon>Metazoa</taxon>
        <taxon>Spiralia</taxon>
        <taxon>Lophotrochozoa</taxon>
        <taxon>Platyhelminthes</taxon>
        <taxon>Trematoda</taxon>
        <taxon>Digenea</taxon>
        <taxon>Strigeidida</taxon>
        <taxon>Schistosomatoidea</taxon>
        <taxon>Schistosomatidae</taxon>
        <taxon>Schistosoma</taxon>
    </lineage>
</organism>
<name>A0A183MMN7_9TREM</name>
<dbReference type="CDD" id="cd09076">
    <property type="entry name" value="L1-EN"/>
    <property type="match status" value="1"/>
</dbReference>
<dbReference type="GO" id="GO:0003824">
    <property type="term" value="F:catalytic activity"/>
    <property type="evidence" value="ECO:0007669"/>
    <property type="project" value="InterPro"/>
</dbReference>
<reference evidence="1 2" key="1">
    <citation type="submission" date="2018-11" db="EMBL/GenBank/DDBJ databases">
        <authorList>
            <consortium name="Pathogen Informatics"/>
        </authorList>
    </citation>
    <scope>NUCLEOTIDE SEQUENCE [LARGE SCALE GENOMIC DNA]</scope>
    <source>
        <strain evidence="1 2">Zambia</strain>
    </source>
</reference>
<protein>
    <submittedName>
        <fullName evidence="1">Uncharacterized protein</fullName>
    </submittedName>
</protein>
<dbReference type="Proteomes" id="UP000277204">
    <property type="component" value="Unassembled WGS sequence"/>
</dbReference>
<evidence type="ECO:0000313" key="1">
    <source>
        <dbReference type="EMBL" id="VDP23561.1"/>
    </source>
</evidence>
<dbReference type="AlphaFoldDB" id="A0A183MMN7"/>
<gene>
    <name evidence="1" type="ORF">SMRZ_LOCUS17312</name>
</gene>
<keyword evidence="2" id="KW-1185">Reference proteome</keyword>
<evidence type="ECO:0000313" key="2">
    <source>
        <dbReference type="Proteomes" id="UP000277204"/>
    </source>
</evidence>
<accession>A0A183MMN7</accession>
<dbReference type="Gene3D" id="3.60.10.10">
    <property type="entry name" value="Endonuclease/exonuclease/phosphatase"/>
    <property type="match status" value="1"/>
</dbReference>
<dbReference type="InterPro" id="IPR027124">
    <property type="entry name" value="Swc5/CFDP1/2"/>
</dbReference>
<dbReference type="PANTHER" id="PTHR23227">
    <property type="entry name" value="BUCENTAUR RELATED"/>
    <property type="match status" value="1"/>
</dbReference>